<dbReference type="Proteomes" id="UP001500507">
    <property type="component" value="Unassembled WGS sequence"/>
</dbReference>
<evidence type="ECO:0000259" key="3">
    <source>
        <dbReference type="Pfam" id="PF14344"/>
    </source>
</evidence>
<dbReference type="InterPro" id="IPR026444">
    <property type="entry name" value="Secre_tail"/>
</dbReference>
<keyword evidence="1 2" id="KW-0732">Signal</keyword>
<evidence type="ECO:0000256" key="1">
    <source>
        <dbReference type="ARBA" id="ARBA00022729"/>
    </source>
</evidence>
<keyword evidence="6" id="KW-1185">Reference proteome</keyword>
<evidence type="ECO:0000313" key="5">
    <source>
        <dbReference type="EMBL" id="GAA0871815.1"/>
    </source>
</evidence>
<dbReference type="EMBL" id="BAAAFG010000012">
    <property type="protein sequence ID" value="GAA0871815.1"/>
    <property type="molecule type" value="Genomic_DNA"/>
</dbReference>
<name>A0ABP3XTY8_9FLAO</name>
<feature type="domain" description="Secretion system C-terminal sorting" evidence="4">
    <location>
        <begin position="620"/>
        <end position="688"/>
    </location>
</feature>
<dbReference type="InterPro" id="IPR025510">
    <property type="entry name" value="DUF4397"/>
</dbReference>
<feature type="signal peptide" evidence="2">
    <location>
        <begin position="1"/>
        <end position="22"/>
    </location>
</feature>
<comment type="caution">
    <text evidence="5">The sequence shown here is derived from an EMBL/GenBank/DDBJ whole genome shotgun (WGS) entry which is preliminary data.</text>
</comment>
<accession>A0ABP3XTY8</accession>
<feature type="domain" description="DUF4397" evidence="3">
    <location>
        <begin position="495"/>
        <end position="554"/>
    </location>
</feature>
<dbReference type="NCBIfam" id="TIGR04183">
    <property type="entry name" value="Por_Secre_tail"/>
    <property type="match status" value="1"/>
</dbReference>
<reference evidence="6" key="1">
    <citation type="journal article" date="2019" name="Int. J. Syst. Evol. Microbiol.">
        <title>The Global Catalogue of Microorganisms (GCM) 10K type strain sequencing project: providing services to taxonomists for standard genome sequencing and annotation.</title>
        <authorList>
            <consortium name="The Broad Institute Genomics Platform"/>
            <consortium name="The Broad Institute Genome Sequencing Center for Infectious Disease"/>
            <person name="Wu L."/>
            <person name="Ma J."/>
        </authorList>
    </citation>
    <scope>NUCLEOTIDE SEQUENCE [LARGE SCALE GENOMIC DNA]</scope>
    <source>
        <strain evidence="6">JCM 16082</strain>
    </source>
</reference>
<evidence type="ECO:0008006" key="7">
    <source>
        <dbReference type="Google" id="ProtNLM"/>
    </source>
</evidence>
<feature type="domain" description="DUF4397" evidence="3">
    <location>
        <begin position="25"/>
        <end position="110"/>
    </location>
</feature>
<feature type="domain" description="DUF4397" evidence="3">
    <location>
        <begin position="382"/>
        <end position="464"/>
    </location>
</feature>
<protein>
    <recommendedName>
        <fullName evidence="7">DUF4397 domain-containing protein</fullName>
    </recommendedName>
</protein>
<feature type="chain" id="PRO_5045037833" description="DUF4397 domain-containing protein" evidence="2">
    <location>
        <begin position="23"/>
        <end position="690"/>
    </location>
</feature>
<organism evidence="5 6">
    <name type="scientific">Gangjinia marincola</name>
    <dbReference type="NCBI Taxonomy" id="578463"/>
    <lineage>
        <taxon>Bacteria</taxon>
        <taxon>Pseudomonadati</taxon>
        <taxon>Bacteroidota</taxon>
        <taxon>Flavobacteriia</taxon>
        <taxon>Flavobacteriales</taxon>
        <taxon>Flavobacteriaceae</taxon>
        <taxon>Gangjinia</taxon>
    </lineage>
</organism>
<dbReference type="RefSeq" id="WP_343764567.1">
    <property type="nucleotide sequence ID" value="NZ_BAAAFG010000012.1"/>
</dbReference>
<sequence length="690" mass="72998">MKKNYCYLFSSVLFLFSVALSAQNARVQIIHNSPDANASAVDVYVNDALLPDGDDVQFRTATPFFDAPAGVPITIDIAPGDSDDSGDSIFDVTVTLDANENYIIVANGILPGSTGYNPSPNFSLDIFTGALESGTNTSFTDILIHHGSTDAPTVDIVETSLPIGTIVDDISYPEFEGYEFLPVADYILEVQTADNVDIVATYSAPLATLDLGNNAITVLASGFLDPSQNNDGPAFGLFVATTDGGALLPLPLIEFPLNDEPVDAEELNCGDSVTGNTDNANDSGGSGAGDVFFTYQGIGDFETVTLSTCGDDSDFNTSIRVFDSVDLDNEVASNDDFCGNQSEVIFLSNGLTNYYILVEGSGDNDSGNFELNLTCAAPTTSRVQIIHNSADLLVEFVDIYVSGGLIVDDLQFRSSTPFVDLPAGFDMNIGVAPSNSNSADDSIFTTSVNLDQSEKYIVVANGIVSPNGYDPNVPFSLEIFAGAREEATNGSNTDILVHHGATDAPPVDVTEVGVGAGTIVNNISYTEFQGYLELATDDYALSITPTSTTTEVAAYFAPLETLELEGVALTLLASGFLFPDQNSDGPEFGLWAAFADGGDLIELPTAPLSVDENSILEMDIFPNPAIDRLNISSVENIRDIAIINTLGQTVLKKVINAQETSIDVSGLATGMYFINAGIGTKTALYKLIKK</sequence>
<evidence type="ECO:0000259" key="4">
    <source>
        <dbReference type="Pfam" id="PF18962"/>
    </source>
</evidence>
<evidence type="ECO:0000256" key="2">
    <source>
        <dbReference type="SAM" id="SignalP"/>
    </source>
</evidence>
<evidence type="ECO:0000313" key="6">
    <source>
        <dbReference type="Proteomes" id="UP001500507"/>
    </source>
</evidence>
<proteinExistence type="predicted"/>
<gene>
    <name evidence="5" type="ORF">GCM10009117_09610</name>
</gene>
<dbReference type="Pfam" id="PF18962">
    <property type="entry name" value="Por_Secre_tail"/>
    <property type="match status" value="1"/>
</dbReference>
<dbReference type="Pfam" id="PF14344">
    <property type="entry name" value="DUF4397"/>
    <property type="match status" value="3"/>
</dbReference>